<feature type="transmembrane region" description="Helical" evidence="12">
    <location>
        <begin position="792"/>
        <end position="812"/>
    </location>
</feature>
<dbReference type="PROSITE" id="PS50893">
    <property type="entry name" value="ABC_TRANSPORTER_2"/>
    <property type="match status" value="2"/>
</dbReference>
<dbReference type="InterPro" id="IPR011527">
    <property type="entry name" value="ABC1_TM_dom"/>
</dbReference>
<dbReference type="GO" id="GO:0016887">
    <property type="term" value="F:ATP hydrolysis activity"/>
    <property type="evidence" value="ECO:0007669"/>
    <property type="project" value="InterPro"/>
</dbReference>
<dbReference type="FunFam" id="3.40.50.300:FF:000066">
    <property type="entry name" value="ABC transporter B family member 1"/>
    <property type="match status" value="2"/>
</dbReference>
<sequence length="1214" mass="130988">MDTAAVAAEGEEESVGQQEKVSFMGLFRYADGTDLLLMLVGTVAALANGVSQPLMTIIFGDTLNAFGDATGDDVLQRVNKVVLQFVYLGIGTTIVSFLQVSCWTLTGERQATRIRSLYLKAVLRQDISFFDLEMTTGQIVSRMSGDTVLVQDAIGEKVGKFQSLVATFVGGFIVGFVKGWLLSLVMLAAIPPVVLTGAVVAKVLSKISSRRQASYSAAGNVVEQTISAIKTVVSFNGEKQAITTYNKLIHKSYKTAVEEGLTNGFGMGSAFFALFSSYGLAIWYGGKLALTKGYTGGQVITVILSIIIGAATLGNAAPCMTAFVEGQLAAHRLFTTIRRKPKIDPDDNNVGESGSGKSTVVSLVERFYDPHDGEVLIDGINIKSLQLDSIRGKIGLVSQEPVLFMTSIKDNITYGKEDATIEEIKRAAELANAAIFIDKLPNGYDTMVGQRGAQLSGGQKQRIAIARAIIKNPKILLLDEATSALDVESERIVQEALDRIMVDRTTLVVAHRLTTVRNADCISVVQHGKIVEQGSHDELVLNLDGAYSQLVLLQESHKEHKIDHRLSTPRSKSKSLSMKRSISGSIGNSSGHSFTLPFGLPSAIEFPGGNETLGQNQEELNGDGEVRKKAPMVQLALLNKPEVPILLLGSLAAAVHGVLFPVFGLILSGAIKAFYEQPDKLRKDTSFWGLMCVVMGIISIISIPVEFSLFGLAGGKLIERIRALSFQSIVHQEVAWFDDPRNSSGALGARLSIDSSNVRRLVGDNLSLMVQIISNLVTGVVIAIIADWKLALIIICVIPLTGIQGYANVKFLTGFSQDAKMMNEDASQVATDAVSSIRTVASFCSEKRITRIYEQKCEASKNQGFKTGIAGGIGFGFSFLMLYLTYGLCFYVGGQFVRHGKSNFGDVFEVFFALMLATLGVSQTSAMASDSKKAKDSAISIFALLDRKSEIDSSSNEGLTLDEVKGNIDFRHVSFNYPTRPDVVIFNNFTLHIPYGKTIALVGESGCGKSTVISLLERFYNPDSGTILLDGVEIKSLNINWLRKQTGLVSQEPVLFNDTIRANIAYGKDEEVSEEELIAAAKASNAHEFISSLPQGYETSVGERGIQLSGGQKQRVAIARAILKDPKILLLDEATSALDAESERIVQNALDHVMVGRTTVAMAHRLSTIKGADVIAVLKDGAIVEKGGHESLMIIKDGVYASLVELRSAHHENA</sequence>
<keyword evidence="8 12" id="KW-1133">Transmembrane helix</keyword>
<evidence type="ECO:0000259" key="13">
    <source>
        <dbReference type="PROSITE" id="PS50893"/>
    </source>
</evidence>
<evidence type="ECO:0000256" key="9">
    <source>
        <dbReference type="ARBA" id="ARBA00023136"/>
    </source>
</evidence>
<feature type="transmembrane region" description="Helical" evidence="12">
    <location>
        <begin position="85"/>
        <end position="106"/>
    </location>
</feature>
<dbReference type="EMBL" id="LT934114">
    <property type="protein sequence ID" value="VAH39837.1"/>
    <property type="molecule type" value="Genomic_DNA"/>
</dbReference>
<keyword evidence="6" id="KW-0547">Nucleotide-binding</keyword>
<feature type="compositionally biased region" description="Low complexity" evidence="11">
    <location>
        <begin position="574"/>
        <end position="588"/>
    </location>
</feature>
<dbReference type="GO" id="GO:0005524">
    <property type="term" value="F:ATP binding"/>
    <property type="evidence" value="ECO:0007669"/>
    <property type="project" value="UniProtKB-KW"/>
</dbReference>
<dbReference type="GO" id="GO:0005743">
    <property type="term" value="C:mitochondrial inner membrane"/>
    <property type="evidence" value="ECO:0007669"/>
    <property type="project" value="TreeGrafter"/>
</dbReference>
<proteinExistence type="inferred from homology"/>
<evidence type="ECO:0000256" key="11">
    <source>
        <dbReference type="SAM" id="MobiDB-lite"/>
    </source>
</evidence>
<evidence type="ECO:0000256" key="4">
    <source>
        <dbReference type="ARBA" id="ARBA00022692"/>
    </source>
</evidence>
<dbReference type="PROSITE" id="PS50929">
    <property type="entry name" value="ABC_TM1F"/>
    <property type="match status" value="2"/>
</dbReference>
<feature type="transmembrane region" description="Helical" evidence="12">
    <location>
        <begin position="298"/>
        <end position="324"/>
    </location>
</feature>
<keyword evidence="16" id="KW-1185">Reference proteome</keyword>
<dbReference type="InterPro" id="IPR003593">
    <property type="entry name" value="AAA+_ATPase"/>
</dbReference>
<feature type="transmembrane region" description="Helical" evidence="12">
    <location>
        <begin position="687"/>
        <end position="712"/>
    </location>
</feature>
<evidence type="ECO:0000256" key="6">
    <source>
        <dbReference type="ARBA" id="ARBA00022741"/>
    </source>
</evidence>
<dbReference type="GO" id="GO:0005886">
    <property type="term" value="C:plasma membrane"/>
    <property type="evidence" value="ECO:0007669"/>
    <property type="project" value="UniProtKB-SubCell"/>
</dbReference>
<evidence type="ECO:0000256" key="3">
    <source>
        <dbReference type="ARBA" id="ARBA00022448"/>
    </source>
</evidence>
<dbReference type="Pfam" id="PF00005">
    <property type="entry name" value="ABC_tran"/>
    <property type="match status" value="2"/>
</dbReference>
<keyword evidence="10" id="KW-0325">Glycoprotein</keyword>
<dbReference type="CDD" id="cd18578">
    <property type="entry name" value="ABC_6TM_Pgp_ABCB1_D2_like"/>
    <property type="match status" value="1"/>
</dbReference>
<keyword evidence="5" id="KW-0677">Repeat</keyword>
<keyword evidence="3" id="KW-0813">Transport</keyword>
<evidence type="ECO:0000256" key="5">
    <source>
        <dbReference type="ARBA" id="ARBA00022737"/>
    </source>
</evidence>
<feature type="domain" description="ABC transporter" evidence="13">
    <location>
        <begin position="968"/>
        <end position="1205"/>
    </location>
</feature>
<evidence type="ECO:0000256" key="1">
    <source>
        <dbReference type="ARBA" id="ARBA00004651"/>
    </source>
</evidence>
<dbReference type="CDD" id="cd03249">
    <property type="entry name" value="ABC_MTABC3_MDL1_MDL2"/>
    <property type="match status" value="2"/>
</dbReference>
<dbReference type="InterPro" id="IPR036640">
    <property type="entry name" value="ABC1_TM_sf"/>
</dbReference>
<dbReference type="PROSITE" id="PS00211">
    <property type="entry name" value="ABC_TRANSPORTER_1"/>
    <property type="match status" value="2"/>
</dbReference>
<dbReference type="InterPro" id="IPR017871">
    <property type="entry name" value="ABC_transporter-like_CS"/>
</dbReference>
<dbReference type="GO" id="GO:0015421">
    <property type="term" value="F:ABC-type oligopeptide transporter activity"/>
    <property type="evidence" value="ECO:0007669"/>
    <property type="project" value="TreeGrafter"/>
</dbReference>
<dbReference type="FunFam" id="1.20.1560.10:FF:000044">
    <property type="entry name" value="ABC transporter B family member 9"/>
    <property type="match status" value="1"/>
</dbReference>
<dbReference type="SUPFAM" id="SSF52540">
    <property type="entry name" value="P-loop containing nucleoside triphosphate hydrolases"/>
    <property type="match status" value="2"/>
</dbReference>
<evidence type="ECO:0000256" key="7">
    <source>
        <dbReference type="ARBA" id="ARBA00022840"/>
    </source>
</evidence>
<comment type="subcellular location">
    <subcellularLocation>
        <location evidence="1">Cell membrane</location>
        <topology evidence="1">Multi-pass membrane protein</topology>
    </subcellularLocation>
</comment>
<evidence type="ECO:0000256" key="8">
    <source>
        <dbReference type="ARBA" id="ARBA00022989"/>
    </source>
</evidence>
<dbReference type="Proteomes" id="UP000324705">
    <property type="component" value="Chromosome 2B"/>
</dbReference>
<evidence type="ECO:0000256" key="12">
    <source>
        <dbReference type="SAM" id="Phobius"/>
    </source>
</evidence>
<feature type="transmembrane region" description="Helical" evidence="12">
    <location>
        <begin position="264"/>
        <end position="286"/>
    </location>
</feature>
<dbReference type="PANTHER" id="PTHR43394:SF18">
    <property type="entry name" value="ABC TRANSPORTER B FAMILY MEMBER 11-LIKE"/>
    <property type="match status" value="1"/>
</dbReference>
<evidence type="ECO:0000256" key="10">
    <source>
        <dbReference type="ARBA" id="ARBA00023180"/>
    </source>
</evidence>
<keyword evidence="7" id="KW-0067">ATP-binding</keyword>
<dbReference type="CDD" id="cd18577">
    <property type="entry name" value="ABC_6TM_Pgp_ABCB1_D1_like"/>
    <property type="match status" value="1"/>
</dbReference>
<feature type="domain" description="ABC transmembrane type-1" evidence="14">
    <location>
        <begin position="647"/>
        <end position="933"/>
    </location>
</feature>
<dbReference type="FunFam" id="1.20.1560.10:FF:000360">
    <property type="entry name" value="Os01g0533900 protein"/>
    <property type="match status" value="1"/>
</dbReference>
<evidence type="ECO:0000313" key="16">
    <source>
        <dbReference type="Proteomes" id="UP000324705"/>
    </source>
</evidence>
<organism evidence="15 16">
    <name type="scientific">Triticum turgidum subsp. durum</name>
    <name type="common">Durum wheat</name>
    <name type="synonym">Triticum durum</name>
    <dbReference type="NCBI Taxonomy" id="4567"/>
    <lineage>
        <taxon>Eukaryota</taxon>
        <taxon>Viridiplantae</taxon>
        <taxon>Streptophyta</taxon>
        <taxon>Embryophyta</taxon>
        <taxon>Tracheophyta</taxon>
        <taxon>Spermatophyta</taxon>
        <taxon>Magnoliopsida</taxon>
        <taxon>Liliopsida</taxon>
        <taxon>Poales</taxon>
        <taxon>Poaceae</taxon>
        <taxon>BOP clade</taxon>
        <taxon>Pooideae</taxon>
        <taxon>Triticodae</taxon>
        <taxon>Triticeae</taxon>
        <taxon>Triticinae</taxon>
        <taxon>Triticum</taxon>
    </lineage>
</organism>
<dbReference type="SMART" id="SM00382">
    <property type="entry name" value="AAA"/>
    <property type="match status" value="2"/>
</dbReference>
<feature type="transmembrane region" description="Helical" evidence="12">
    <location>
        <begin position="35"/>
        <end position="59"/>
    </location>
</feature>
<comment type="similarity">
    <text evidence="2">Belongs to the ABC transporter superfamily. ABCB family. Multidrug resistance exporter (TC 3.A.1.201) subfamily.</text>
</comment>
<dbReference type="GO" id="GO:0090374">
    <property type="term" value="P:oligopeptide export from mitochondrion"/>
    <property type="evidence" value="ECO:0007669"/>
    <property type="project" value="TreeGrafter"/>
</dbReference>
<feature type="domain" description="ABC transporter" evidence="13">
    <location>
        <begin position="308"/>
        <end position="552"/>
    </location>
</feature>
<dbReference type="Gramene" id="TRITD2Bv1G002840.2">
    <property type="protein sequence ID" value="TRITD2Bv1G002840.2"/>
    <property type="gene ID" value="TRITD2Bv1G002840"/>
</dbReference>
<keyword evidence="9 12" id="KW-0472">Membrane</keyword>
<feature type="domain" description="ABC transmembrane type-1" evidence="14">
    <location>
        <begin position="39"/>
        <end position="325"/>
    </location>
</feature>
<dbReference type="Pfam" id="PF00664">
    <property type="entry name" value="ABC_membrane"/>
    <property type="match status" value="2"/>
</dbReference>
<evidence type="ECO:0000259" key="14">
    <source>
        <dbReference type="PROSITE" id="PS50929"/>
    </source>
</evidence>
<dbReference type="InterPro" id="IPR003439">
    <property type="entry name" value="ABC_transporter-like_ATP-bd"/>
</dbReference>
<dbReference type="InterPro" id="IPR027417">
    <property type="entry name" value="P-loop_NTPase"/>
</dbReference>
<keyword evidence="4 12" id="KW-0812">Transmembrane</keyword>
<dbReference type="Gene3D" id="1.20.1560.10">
    <property type="entry name" value="ABC transporter type 1, transmembrane domain"/>
    <property type="match status" value="3"/>
</dbReference>
<dbReference type="PANTHER" id="PTHR43394">
    <property type="entry name" value="ATP-DEPENDENT PERMEASE MDL1, MITOCHONDRIAL"/>
    <property type="match status" value="1"/>
</dbReference>
<accession>A0A9R1PAH7</accession>
<feature type="transmembrane region" description="Helical" evidence="12">
    <location>
        <begin position="908"/>
        <end position="928"/>
    </location>
</feature>
<dbReference type="Gene3D" id="3.40.50.300">
    <property type="entry name" value="P-loop containing nucleotide triphosphate hydrolases"/>
    <property type="match status" value="2"/>
</dbReference>
<dbReference type="AlphaFoldDB" id="A0A9R1PAH7"/>
<evidence type="ECO:0000256" key="2">
    <source>
        <dbReference type="ARBA" id="ARBA00007577"/>
    </source>
</evidence>
<feature type="transmembrane region" description="Helical" evidence="12">
    <location>
        <begin position="645"/>
        <end position="667"/>
    </location>
</feature>
<feature type="transmembrane region" description="Helical" evidence="12">
    <location>
        <begin position="869"/>
        <end position="893"/>
    </location>
</feature>
<dbReference type="InterPro" id="IPR039421">
    <property type="entry name" value="Type_1_exporter"/>
</dbReference>
<dbReference type="SUPFAM" id="SSF90123">
    <property type="entry name" value="ABC transporter transmembrane region"/>
    <property type="match status" value="2"/>
</dbReference>
<protein>
    <submittedName>
        <fullName evidence="15">Uncharacterized protein</fullName>
    </submittedName>
</protein>
<gene>
    <name evidence="15" type="ORF">TRITD_2Bv1G002840</name>
</gene>
<feature type="region of interest" description="Disordered" evidence="11">
    <location>
        <begin position="561"/>
        <end position="588"/>
    </location>
</feature>
<feature type="transmembrane region" description="Helical" evidence="12">
    <location>
        <begin position="766"/>
        <end position="786"/>
    </location>
</feature>
<reference evidence="15 16" key="1">
    <citation type="submission" date="2017-09" db="EMBL/GenBank/DDBJ databases">
        <authorList>
            <consortium name="International Durum Wheat Genome Sequencing Consortium (IDWGSC)"/>
            <person name="Milanesi L."/>
        </authorList>
    </citation>
    <scope>NUCLEOTIDE SEQUENCE [LARGE SCALE GENOMIC DNA]</scope>
    <source>
        <strain evidence="16">cv. Svevo</strain>
    </source>
</reference>
<evidence type="ECO:0000313" key="15">
    <source>
        <dbReference type="EMBL" id="VAH39837.1"/>
    </source>
</evidence>
<name>A0A9R1PAH7_TRITD</name>